<evidence type="ECO:0000256" key="1">
    <source>
        <dbReference type="ARBA" id="ARBA00004442"/>
    </source>
</evidence>
<comment type="subcellular location">
    <subcellularLocation>
        <location evidence="1">Cell outer membrane</location>
    </subcellularLocation>
</comment>
<keyword evidence="2" id="KW-0472">Membrane</keyword>
<evidence type="ECO:0000256" key="3">
    <source>
        <dbReference type="ARBA" id="ARBA00023237"/>
    </source>
</evidence>
<reference evidence="5" key="1">
    <citation type="submission" date="2019-08" db="EMBL/GenBank/DDBJ databases">
        <authorList>
            <person name="Kucharzyk K."/>
            <person name="Murdoch R.W."/>
            <person name="Higgins S."/>
            <person name="Loffler F."/>
        </authorList>
    </citation>
    <scope>NUCLEOTIDE SEQUENCE</scope>
</reference>
<evidence type="ECO:0000259" key="4">
    <source>
        <dbReference type="Pfam" id="PF00593"/>
    </source>
</evidence>
<name>A0A645DT69_9ZZZZ</name>
<dbReference type="GO" id="GO:0009279">
    <property type="term" value="C:cell outer membrane"/>
    <property type="evidence" value="ECO:0007669"/>
    <property type="project" value="UniProtKB-SubCell"/>
</dbReference>
<dbReference type="PANTHER" id="PTHR40980:SF4">
    <property type="entry name" value="TONB-DEPENDENT RECEPTOR-LIKE BETA-BARREL DOMAIN-CONTAINING PROTEIN"/>
    <property type="match status" value="1"/>
</dbReference>
<proteinExistence type="predicted"/>
<dbReference type="PANTHER" id="PTHR40980">
    <property type="entry name" value="PLUG DOMAIN-CONTAINING PROTEIN"/>
    <property type="match status" value="1"/>
</dbReference>
<dbReference type="Pfam" id="PF00593">
    <property type="entry name" value="TonB_dep_Rec_b-barrel"/>
    <property type="match status" value="1"/>
</dbReference>
<comment type="caution">
    <text evidence="5">The sequence shown here is derived from an EMBL/GenBank/DDBJ whole genome shotgun (WGS) entry which is preliminary data.</text>
</comment>
<evidence type="ECO:0000256" key="2">
    <source>
        <dbReference type="ARBA" id="ARBA00023136"/>
    </source>
</evidence>
<dbReference type="Gene3D" id="2.40.170.20">
    <property type="entry name" value="TonB-dependent receptor, beta-barrel domain"/>
    <property type="match status" value="1"/>
</dbReference>
<sequence length="367" mass="41882">MKEILQPGNFGADKLYIYEDTDNRNSYKGTLANGAAFAMLNYVSGKFRINTGLRLEAGRMILTNYDKIYEFSTYDNTYDIVHLYPSVNAAYNIDKQNLVRVAYGRSVNRQEFRELSPSVYYDFNLFSDVKGNPDLKHATIDNVDIRFEHYPSSGEYATFALFYKHFRNPIEWTYLDAGGSYTYTFENAKEANNFGVEADIRKELDFLGMDDFSFGLNAAYIWSMVAFDKDRSLERDRAMQGQSPYIINGSLYYDNKERGISAGILYNRIGKRIVGIGRADTGSGASINNDVPDTYELPRDLLDVTISKKIGERAMVKFKATDILNQKIVFRQYPKFMDGNGVVHDRVQTSKKFSPGSYFALSLQLTL</sequence>
<dbReference type="SUPFAM" id="SSF56935">
    <property type="entry name" value="Porins"/>
    <property type="match status" value="1"/>
</dbReference>
<organism evidence="5">
    <name type="scientific">bioreactor metagenome</name>
    <dbReference type="NCBI Taxonomy" id="1076179"/>
    <lineage>
        <taxon>unclassified sequences</taxon>
        <taxon>metagenomes</taxon>
        <taxon>ecological metagenomes</taxon>
    </lineage>
</organism>
<feature type="domain" description="TonB-dependent receptor-like beta-barrel" evidence="4">
    <location>
        <begin position="23"/>
        <end position="272"/>
    </location>
</feature>
<dbReference type="AlphaFoldDB" id="A0A645DT69"/>
<accession>A0A645DT69</accession>
<dbReference type="EMBL" id="VSSQ01039485">
    <property type="protein sequence ID" value="MPM92557.1"/>
    <property type="molecule type" value="Genomic_DNA"/>
</dbReference>
<dbReference type="InterPro" id="IPR036942">
    <property type="entry name" value="Beta-barrel_TonB_sf"/>
</dbReference>
<keyword evidence="3" id="KW-0998">Cell outer membrane</keyword>
<dbReference type="InterPro" id="IPR000531">
    <property type="entry name" value="Beta-barrel_TonB"/>
</dbReference>
<gene>
    <name evidence="5" type="ORF">SDC9_139692</name>
</gene>
<protein>
    <recommendedName>
        <fullName evidence="4">TonB-dependent receptor-like beta-barrel domain-containing protein</fullName>
    </recommendedName>
</protein>
<evidence type="ECO:0000313" key="5">
    <source>
        <dbReference type="EMBL" id="MPM92557.1"/>
    </source>
</evidence>